<dbReference type="InterPro" id="IPR048020">
    <property type="entry name" value="Transpos_IS3"/>
</dbReference>
<dbReference type="InterPro" id="IPR001584">
    <property type="entry name" value="Integrase_cat-core"/>
</dbReference>
<dbReference type="InterPro" id="IPR050900">
    <property type="entry name" value="Transposase_IS3/IS150/IS904"/>
</dbReference>
<dbReference type="PANTHER" id="PTHR46889">
    <property type="entry name" value="TRANSPOSASE INSF FOR INSERTION SEQUENCE IS3B-RELATED"/>
    <property type="match status" value="1"/>
</dbReference>
<evidence type="ECO:0000256" key="2">
    <source>
        <dbReference type="SAM" id="Coils"/>
    </source>
</evidence>
<dbReference type="Gene3D" id="1.10.10.10">
    <property type="entry name" value="Winged helix-like DNA-binding domain superfamily/Winged helix DNA-binding domain"/>
    <property type="match status" value="1"/>
</dbReference>
<feature type="coiled-coil region" evidence="2">
    <location>
        <begin position="64"/>
        <end position="91"/>
    </location>
</feature>
<dbReference type="PROSITE" id="PS50994">
    <property type="entry name" value="INTEGRASE"/>
    <property type="match status" value="1"/>
</dbReference>
<dbReference type="Pfam" id="PF00665">
    <property type="entry name" value="rve"/>
    <property type="match status" value="1"/>
</dbReference>
<reference evidence="4 5" key="1">
    <citation type="submission" date="2018-10" db="EMBL/GenBank/DDBJ databases">
        <title>Whole genome sequence of Corynebacterium gottingense DSM 130494T.</title>
        <authorList>
            <person name="Bernier A.-M."/>
            <person name="Bernard K."/>
        </authorList>
    </citation>
    <scope>NUCLEOTIDE SEQUENCE [LARGE SCALE GENOMIC DNA]</scope>
    <source>
        <strain evidence="4 5">DSM 103494</strain>
    </source>
</reference>
<keyword evidence="5" id="KW-1185">Reference proteome</keyword>
<dbReference type="NCBIfam" id="NF033516">
    <property type="entry name" value="transpos_IS3"/>
    <property type="match status" value="1"/>
</dbReference>
<keyword evidence="2" id="KW-0175">Coiled coil</keyword>
<comment type="caution">
    <text evidence="4">The sequence shown here is derived from an EMBL/GenBank/DDBJ whole genome shotgun (WGS) entry which is preliminary data.</text>
</comment>
<dbReference type="InterPro" id="IPR036388">
    <property type="entry name" value="WH-like_DNA-bd_sf"/>
</dbReference>
<dbReference type="InterPro" id="IPR025948">
    <property type="entry name" value="HTH-like_dom"/>
</dbReference>
<feature type="domain" description="Integrase catalytic" evidence="3">
    <location>
        <begin position="232"/>
        <end position="398"/>
    </location>
</feature>
<dbReference type="Proteomes" id="UP000266886">
    <property type="component" value="Unassembled WGS sequence"/>
</dbReference>
<dbReference type="InterPro" id="IPR036397">
    <property type="entry name" value="RNaseH_sf"/>
</dbReference>
<dbReference type="InterPro" id="IPR009057">
    <property type="entry name" value="Homeodomain-like_sf"/>
</dbReference>
<organism evidence="4 5">
    <name type="scientific">Corynebacterium gottingense</name>
    <dbReference type="NCBI Taxonomy" id="2041036"/>
    <lineage>
        <taxon>Bacteria</taxon>
        <taxon>Bacillati</taxon>
        <taxon>Actinomycetota</taxon>
        <taxon>Actinomycetes</taxon>
        <taxon>Mycobacteriales</taxon>
        <taxon>Corynebacteriaceae</taxon>
        <taxon>Corynebacterium</taxon>
    </lineage>
</organism>
<dbReference type="PANTHER" id="PTHR46889:SF5">
    <property type="entry name" value="INTEGRASE PROTEIN"/>
    <property type="match status" value="1"/>
</dbReference>
<proteinExistence type="predicted"/>
<name>A0ABX9UGW9_9CORY</name>
<dbReference type="EMBL" id="RDRE01000066">
    <property type="protein sequence ID" value="RMD16891.1"/>
    <property type="molecule type" value="Genomic_DNA"/>
</dbReference>
<dbReference type="Gene3D" id="3.30.420.10">
    <property type="entry name" value="Ribonuclease H-like superfamily/Ribonuclease H"/>
    <property type="match status" value="1"/>
</dbReference>
<evidence type="ECO:0000313" key="5">
    <source>
        <dbReference type="Proteomes" id="UP000266886"/>
    </source>
</evidence>
<dbReference type="RefSeq" id="WP_122086656.1">
    <property type="nucleotide sequence ID" value="NZ_CP047454.1"/>
</dbReference>
<gene>
    <name evidence="4" type="ORF">EAW56_11385</name>
</gene>
<dbReference type="SUPFAM" id="SSF53098">
    <property type="entry name" value="Ribonuclease H-like"/>
    <property type="match status" value="1"/>
</dbReference>
<dbReference type="Pfam" id="PF01527">
    <property type="entry name" value="HTH_Tnp_1"/>
    <property type="match status" value="1"/>
</dbReference>
<dbReference type="InterPro" id="IPR012337">
    <property type="entry name" value="RNaseH-like_sf"/>
</dbReference>
<evidence type="ECO:0000313" key="4">
    <source>
        <dbReference type="EMBL" id="RMD16891.1"/>
    </source>
</evidence>
<dbReference type="SUPFAM" id="SSF46689">
    <property type="entry name" value="Homeodomain-like"/>
    <property type="match status" value="1"/>
</dbReference>
<dbReference type="Pfam" id="PF13276">
    <property type="entry name" value="HTH_21"/>
    <property type="match status" value="1"/>
</dbReference>
<accession>A0ABX9UGW9</accession>
<sequence length="407" mass="46167">MPRKYSAEFKEKAVHQVLEMVRLESCSRQRAYEEVGELLGVSHHTLRAWYRDSVAHEQTAPTGGETMEEELKRLRRENRELKRANGILKTASGFFRGGTRPTHDQMISYIDEYKEQFGVEAICRVLKQADRGFITSRGYRKATTRAPSARALSDSLLIPEIQRVHAENFSVYGIRKMWHAMNREGFHIGRDKTARLMKLAGVSGRRRGRTPVTTISPKVPDHRPDLVQRNFRATAPGRLWVADITYVRTLSGFAYTAFVIDVYSRKIVGVATRSTMRTDALPMEALEHALTTAGRIHGDQLIHHSDRGSQYVSLKYSTALAEAEIRPSVGTVGDSYDNALAETVNGLYKAELIHAQGPWTSVGEVELATLRWVHWWNTKRLHEALDYATPQEVETEYYLTEPINTGP</sequence>
<evidence type="ECO:0000259" key="3">
    <source>
        <dbReference type="PROSITE" id="PS50994"/>
    </source>
</evidence>
<protein>
    <submittedName>
        <fullName evidence="4">IS3 family transposase</fullName>
    </submittedName>
</protein>
<dbReference type="InterPro" id="IPR002514">
    <property type="entry name" value="Transposase_8"/>
</dbReference>
<dbReference type="Pfam" id="PF13333">
    <property type="entry name" value="rve_2"/>
    <property type="match status" value="1"/>
</dbReference>
<evidence type="ECO:0000256" key="1">
    <source>
        <dbReference type="ARBA" id="ARBA00002286"/>
    </source>
</evidence>
<comment type="function">
    <text evidence="1">Involved in the transposition of the insertion sequence.</text>
</comment>